<accession>A0A6J4R195</accession>
<protein>
    <submittedName>
        <fullName evidence="2">Uncharacterized protein</fullName>
    </submittedName>
</protein>
<dbReference type="AlphaFoldDB" id="A0A6J4R195"/>
<evidence type="ECO:0000313" key="2">
    <source>
        <dbReference type="EMBL" id="CAA9454172.1"/>
    </source>
</evidence>
<feature type="transmembrane region" description="Helical" evidence="1">
    <location>
        <begin position="68"/>
        <end position="92"/>
    </location>
</feature>
<evidence type="ECO:0000256" key="1">
    <source>
        <dbReference type="SAM" id="Phobius"/>
    </source>
</evidence>
<sequence length="102" mass="11492">MPGFSLAYNSRDLLRFSYGAAFIMCGNFEATGEVEFMSRRDYDEGYEEARREMQEREFGSSRGDSGGAFTAAVFIKYLAIVVVVIIVAYVVLQILQTVQFAF</sequence>
<keyword evidence="1" id="KW-0812">Transmembrane</keyword>
<reference evidence="2" key="1">
    <citation type="submission" date="2020-02" db="EMBL/GenBank/DDBJ databases">
        <authorList>
            <person name="Meier V. D."/>
        </authorList>
    </citation>
    <scope>NUCLEOTIDE SEQUENCE</scope>
    <source>
        <strain evidence="2">AVDCRST_MAG28</strain>
    </source>
</reference>
<dbReference type="EMBL" id="CADCVE010000043">
    <property type="protein sequence ID" value="CAA9454172.1"/>
    <property type="molecule type" value="Genomic_DNA"/>
</dbReference>
<name>A0A6J4R195_9ACTN</name>
<organism evidence="2">
    <name type="scientific">uncultured Rubrobacteraceae bacterium</name>
    <dbReference type="NCBI Taxonomy" id="349277"/>
    <lineage>
        <taxon>Bacteria</taxon>
        <taxon>Bacillati</taxon>
        <taxon>Actinomycetota</taxon>
        <taxon>Rubrobacteria</taxon>
        <taxon>Rubrobacterales</taxon>
        <taxon>Rubrobacteraceae</taxon>
        <taxon>environmental samples</taxon>
    </lineage>
</organism>
<keyword evidence="1" id="KW-1133">Transmembrane helix</keyword>
<proteinExistence type="predicted"/>
<keyword evidence="1" id="KW-0472">Membrane</keyword>
<gene>
    <name evidence="2" type="ORF">AVDCRST_MAG28-2163</name>
</gene>